<organism evidence="7 8">
    <name type="scientific">Lentzea xinjiangensis</name>
    <dbReference type="NCBI Taxonomy" id="402600"/>
    <lineage>
        <taxon>Bacteria</taxon>
        <taxon>Bacillati</taxon>
        <taxon>Actinomycetota</taxon>
        <taxon>Actinomycetes</taxon>
        <taxon>Pseudonocardiales</taxon>
        <taxon>Pseudonocardiaceae</taxon>
        <taxon>Lentzea</taxon>
    </lineage>
</organism>
<evidence type="ECO:0000256" key="4">
    <source>
        <dbReference type="ARBA" id="ARBA00023136"/>
    </source>
</evidence>
<feature type="transmembrane region" description="Helical" evidence="5">
    <location>
        <begin position="68"/>
        <end position="93"/>
    </location>
</feature>
<gene>
    <name evidence="7" type="ORF">SAMN05216188_10257</name>
</gene>
<evidence type="ECO:0000256" key="1">
    <source>
        <dbReference type="ARBA" id="ARBA00004141"/>
    </source>
</evidence>
<dbReference type="Proteomes" id="UP000199352">
    <property type="component" value="Unassembled WGS sequence"/>
</dbReference>
<feature type="transmembrane region" description="Helical" evidence="5">
    <location>
        <begin position="114"/>
        <end position="135"/>
    </location>
</feature>
<accession>A0A1H9D8V4</accession>
<evidence type="ECO:0000313" key="8">
    <source>
        <dbReference type="Proteomes" id="UP000199352"/>
    </source>
</evidence>
<dbReference type="GO" id="GO:0030416">
    <property type="term" value="P:methylamine metabolic process"/>
    <property type="evidence" value="ECO:0007669"/>
    <property type="project" value="InterPro"/>
</dbReference>
<feature type="domain" description="Methylamine utilisation protein MauE" evidence="6">
    <location>
        <begin position="1"/>
        <end position="129"/>
    </location>
</feature>
<evidence type="ECO:0000256" key="2">
    <source>
        <dbReference type="ARBA" id="ARBA00022692"/>
    </source>
</evidence>
<dbReference type="InterPro" id="IPR009908">
    <property type="entry name" value="Methylamine_util_MauE"/>
</dbReference>
<dbReference type="RefSeq" id="WP_143115979.1">
    <property type="nucleotide sequence ID" value="NZ_FOFR01000002.1"/>
</dbReference>
<keyword evidence="4 5" id="KW-0472">Membrane</keyword>
<dbReference type="STRING" id="402600.SAMN05216188_10257"/>
<evidence type="ECO:0000259" key="6">
    <source>
        <dbReference type="Pfam" id="PF07291"/>
    </source>
</evidence>
<reference evidence="8" key="1">
    <citation type="submission" date="2016-10" db="EMBL/GenBank/DDBJ databases">
        <authorList>
            <person name="Varghese N."/>
            <person name="Submissions S."/>
        </authorList>
    </citation>
    <scope>NUCLEOTIDE SEQUENCE [LARGE SCALE GENOMIC DNA]</scope>
    <source>
        <strain evidence="8">CGMCC 4.3525</strain>
    </source>
</reference>
<dbReference type="OrthoDB" id="3430313at2"/>
<dbReference type="GO" id="GO:0016020">
    <property type="term" value="C:membrane"/>
    <property type="evidence" value="ECO:0007669"/>
    <property type="project" value="UniProtKB-SubCell"/>
</dbReference>
<dbReference type="UniPathway" id="UPA00895"/>
<evidence type="ECO:0000256" key="3">
    <source>
        <dbReference type="ARBA" id="ARBA00022989"/>
    </source>
</evidence>
<name>A0A1H9D8V4_9PSEU</name>
<feature type="transmembrane region" description="Helical" evidence="5">
    <location>
        <begin position="141"/>
        <end position="160"/>
    </location>
</feature>
<sequence>MSYVLVACRLCLGLVFLVSAVSKVRGRKNFAEFVRATGELAPPLPAKPAATAVVAAEVAVVALLCTPWAATGFLVGAGLLTAFTVAVVTAIVRGRQVRCQCFGNSSAPVSWFQVARNALLLSVAAAGLLAGTVALDVPLEIGGVLVALAAGAVTSAVALLTDEIAVLFGPAH</sequence>
<dbReference type="EMBL" id="FOFR01000002">
    <property type="protein sequence ID" value="SEQ09915.1"/>
    <property type="molecule type" value="Genomic_DNA"/>
</dbReference>
<protein>
    <submittedName>
        <fullName evidence="7">Methylamine utilisation protein MauE</fullName>
    </submittedName>
</protein>
<evidence type="ECO:0000256" key="5">
    <source>
        <dbReference type="SAM" id="Phobius"/>
    </source>
</evidence>
<keyword evidence="8" id="KW-1185">Reference proteome</keyword>
<dbReference type="Pfam" id="PF07291">
    <property type="entry name" value="MauE"/>
    <property type="match status" value="1"/>
</dbReference>
<comment type="subcellular location">
    <subcellularLocation>
        <location evidence="1">Membrane</location>
        <topology evidence="1">Multi-pass membrane protein</topology>
    </subcellularLocation>
</comment>
<evidence type="ECO:0000313" key="7">
    <source>
        <dbReference type="EMBL" id="SEQ09915.1"/>
    </source>
</evidence>
<proteinExistence type="predicted"/>
<keyword evidence="2 5" id="KW-0812">Transmembrane</keyword>
<keyword evidence="3 5" id="KW-1133">Transmembrane helix</keyword>
<dbReference type="AlphaFoldDB" id="A0A1H9D8V4"/>